<evidence type="ECO:0000313" key="2">
    <source>
        <dbReference type="Proteomes" id="UP001209916"/>
    </source>
</evidence>
<dbReference type="RefSeq" id="WP_266120098.1">
    <property type="nucleotide sequence ID" value="NZ_JAPKNA010000001.1"/>
</dbReference>
<gene>
    <name evidence="1" type="ORF">OSH09_03015</name>
</gene>
<sequence>MSDFLPIRQACEIAGSLTALAKHLGVAPPIVHRWATGAQEVPIIRCVEIEKMTKGVVTRQMLRPNDWDQIWPELSS</sequence>
<keyword evidence="2" id="KW-1185">Reference proteome</keyword>
<accession>A0ABT3VKY5</accession>
<reference evidence="1 2" key="1">
    <citation type="submission" date="2022-11" db="EMBL/GenBank/DDBJ databases">
        <title>Biodiversity and phylogenetic relationships of bacteria.</title>
        <authorList>
            <person name="Machado R.A.R."/>
            <person name="Bhat A."/>
            <person name="Loulou A."/>
            <person name="Kallel S."/>
        </authorList>
    </citation>
    <scope>NUCLEOTIDE SEQUENCE [LARGE SCALE GENOMIC DNA]</scope>
    <source>
        <strain evidence="1 2">DSM 13975</strain>
    </source>
</reference>
<dbReference type="Pfam" id="PF15943">
    <property type="entry name" value="YdaS_toxin"/>
    <property type="match status" value="1"/>
</dbReference>
<dbReference type="Gene3D" id="1.10.260.40">
    <property type="entry name" value="lambda repressor-like DNA-binding domains"/>
    <property type="match status" value="1"/>
</dbReference>
<comment type="caution">
    <text evidence="1">The sequence shown here is derived from an EMBL/GenBank/DDBJ whole genome shotgun (WGS) entry which is preliminary data.</text>
</comment>
<evidence type="ECO:0000313" key="1">
    <source>
        <dbReference type="EMBL" id="MCX5463139.1"/>
    </source>
</evidence>
<dbReference type="Proteomes" id="UP001209916">
    <property type="component" value="Unassembled WGS sequence"/>
</dbReference>
<dbReference type="InterPro" id="IPR031856">
    <property type="entry name" value="YdaS_toxin-like"/>
</dbReference>
<dbReference type="SUPFAM" id="SSF47413">
    <property type="entry name" value="lambda repressor-like DNA-binding domains"/>
    <property type="match status" value="1"/>
</dbReference>
<name>A0ABT3VKY5_9BURK</name>
<dbReference type="InterPro" id="IPR010982">
    <property type="entry name" value="Lambda_DNA-bd_dom_sf"/>
</dbReference>
<proteinExistence type="predicted"/>
<organism evidence="1 2">
    <name type="scientific">Alcaligenes parafaecalis</name>
    <dbReference type="NCBI Taxonomy" id="171260"/>
    <lineage>
        <taxon>Bacteria</taxon>
        <taxon>Pseudomonadati</taxon>
        <taxon>Pseudomonadota</taxon>
        <taxon>Betaproteobacteria</taxon>
        <taxon>Burkholderiales</taxon>
        <taxon>Alcaligenaceae</taxon>
        <taxon>Alcaligenes</taxon>
    </lineage>
</organism>
<protein>
    <submittedName>
        <fullName evidence="1">Cro/CI family transcriptional regulator</fullName>
    </submittedName>
</protein>
<dbReference type="EMBL" id="JAPKNA010000001">
    <property type="protein sequence ID" value="MCX5463139.1"/>
    <property type="molecule type" value="Genomic_DNA"/>
</dbReference>